<keyword evidence="5 7" id="KW-0472">Membrane</keyword>
<comment type="subcellular location">
    <subcellularLocation>
        <location evidence="1">Membrane</location>
        <topology evidence="1">Multi-pass membrane protein</topology>
    </subcellularLocation>
</comment>
<evidence type="ECO:0000256" key="6">
    <source>
        <dbReference type="SAM" id="MobiDB-lite"/>
    </source>
</evidence>
<feature type="domain" description="Cation efflux protein transmembrane" evidence="8">
    <location>
        <begin position="78"/>
        <end position="282"/>
    </location>
</feature>
<dbReference type="Proteomes" id="UP001162640">
    <property type="component" value="Unassembled WGS sequence"/>
</dbReference>
<dbReference type="SUPFAM" id="SSF161111">
    <property type="entry name" value="Cation efflux protein transmembrane domain-like"/>
    <property type="match status" value="1"/>
</dbReference>
<feature type="transmembrane region" description="Helical" evidence="7">
    <location>
        <begin position="77"/>
        <end position="95"/>
    </location>
</feature>
<feature type="transmembrane region" description="Helical" evidence="7">
    <location>
        <begin position="187"/>
        <end position="210"/>
    </location>
</feature>
<reference evidence="10" key="1">
    <citation type="journal article" date="2023" name="Commun. Biol.">
        <title>Genome analysis of Parmales, the sister group of diatoms, reveals the evolutionary specialization of diatoms from phago-mixotrophs to photoautotrophs.</title>
        <authorList>
            <person name="Ban H."/>
            <person name="Sato S."/>
            <person name="Yoshikawa S."/>
            <person name="Yamada K."/>
            <person name="Nakamura Y."/>
            <person name="Ichinomiya M."/>
            <person name="Sato N."/>
            <person name="Blanc-Mathieu R."/>
            <person name="Endo H."/>
            <person name="Kuwata A."/>
            <person name="Ogata H."/>
        </authorList>
    </citation>
    <scope>NUCLEOTIDE SEQUENCE [LARGE SCALE GENOMIC DNA]</scope>
</reference>
<comment type="caution">
    <text evidence="9">The sequence shown here is derived from an EMBL/GenBank/DDBJ whole genome shotgun (WGS) entry which is preliminary data.</text>
</comment>
<organism evidence="9 10">
    <name type="scientific">Triparma laevis f. inornata</name>
    <dbReference type="NCBI Taxonomy" id="1714386"/>
    <lineage>
        <taxon>Eukaryota</taxon>
        <taxon>Sar</taxon>
        <taxon>Stramenopiles</taxon>
        <taxon>Ochrophyta</taxon>
        <taxon>Bolidophyceae</taxon>
        <taxon>Parmales</taxon>
        <taxon>Triparmaceae</taxon>
        <taxon>Triparma</taxon>
    </lineage>
</organism>
<feature type="region of interest" description="Disordered" evidence="6">
    <location>
        <begin position="379"/>
        <end position="403"/>
    </location>
</feature>
<evidence type="ECO:0000259" key="8">
    <source>
        <dbReference type="Pfam" id="PF01545"/>
    </source>
</evidence>
<dbReference type="InterPro" id="IPR058533">
    <property type="entry name" value="Cation_efflux_TM"/>
</dbReference>
<evidence type="ECO:0000256" key="5">
    <source>
        <dbReference type="ARBA" id="ARBA00023136"/>
    </source>
</evidence>
<evidence type="ECO:0000313" key="10">
    <source>
        <dbReference type="Proteomes" id="UP001162640"/>
    </source>
</evidence>
<dbReference type="EMBL" id="BLQM01000393">
    <property type="protein sequence ID" value="GMH87393.1"/>
    <property type="molecule type" value="Genomic_DNA"/>
</dbReference>
<keyword evidence="4 7" id="KW-1133">Transmembrane helix</keyword>
<dbReference type="NCBIfam" id="TIGR01297">
    <property type="entry name" value="CDF"/>
    <property type="match status" value="1"/>
</dbReference>
<dbReference type="GO" id="GO:0016020">
    <property type="term" value="C:membrane"/>
    <property type="evidence" value="ECO:0007669"/>
    <property type="project" value="UniProtKB-SubCell"/>
</dbReference>
<evidence type="ECO:0000256" key="3">
    <source>
        <dbReference type="ARBA" id="ARBA00022692"/>
    </source>
</evidence>
<dbReference type="InterPro" id="IPR027469">
    <property type="entry name" value="Cation_efflux_TMD_sf"/>
</dbReference>
<evidence type="ECO:0000313" key="9">
    <source>
        <dbReference type="EMBL" id="GMH87393.1"/>
    </source>
</evidence>
<feature type="region of interest" description="Disordered" evidence="6">
    <location>
        <begin position="1"/>
        <end position="21"/>
    </location>
</feature>
<dbReference type="Pfam" id="PF01545">
    <property type="entry name" value="Cation_efflux"/>
    <property type="match status" value="1"/>
</dbReference>
<dbReference type="Gene3D" id="1.20.1510.10">
    <property type="entry name" value="Cation efflux protein transmembrane domain"/>
    <property type="match status" value="1"/>
</dbReference>
<dbReference type="InterPro" id="IPR050291">
    <property type="entry name" value="CDF_Transporter"/>
</dbReference>
<dbReference type="AlphaFoldDB" id="A0A9W7EQ39"/>
<dbReference type="PANTHER" id="PTHR43840:SF52">
    <property type="entry name" value="CATION EFFLUX FAMILY PROTEIN"/>
    <property type="match status" value="1"/>
</dbReference>
<evidence type="ECO:0000256" key="7">
    <source>
        <dbReference type="SAM" id="Phobius"/>
    </source>
</evidence>
<protein>
    <recommendedName>
        <fullName evidence="8">Cation efflux protein transmembrane domain-containing protein</fullName>
    </recommendedName>
</protein>
<dbReference type="PANTHER" id="PTHR43840">
    <property type="entry name" value="MITOCHONDRIAL METAL TRANSPORTER 1-RELATED"/>
    <property type="match status" value="1"/>
</dbReference>
<name>A0A9W7EQ39_9STRA</name>
<dbReference type="FunFam" id="3.30.70.1350:FF:000003">
    <property type="entry name" value="Cation diffusion facilitator 1"/>
    <property type="match status" value="1"/>
</dbReference>
<feature type="compositionally biased region" description="Polar residues" evidence="6">
    <location>
        <begin position="1"/>
        <end position="15"/>
    </location>
</feature>
<dbReference type="SUPFAM" id="SSF160240">
    <property type="entry name" value="Cation efflux protein cytoplasmic domain-like"/>
    <property type="match status" value="1"/>
</dbReference>
<dbReference type="InterPro" id="IPR002524">
    <property type="entry name" value="Cation_efflux"/>
</dbReference>
<keyword evidence="2" id="KW-0813">Transport</keyword>
<evidence type="ECO:0000256" key="4">
    <source>
        <dbReference type="ARBA" id="ARBA00022989"/>
    </source>
</evidence>
<feature type="transmembrane region" description="Helical" evidence="7">
    <location>
        <begin position="142"/>
        <end position="160"/>
    </location>
</feature>
<evidence type="ECO:0000256" key="1">
    <source>
        <dbReference type="ARBA" id="ARBA00004141"/>
    </source>
</evidence>
<feature type="compositionally biased region" description="Polar residues" evidence="6">
    <location>
        <begin position="391"/>
        <end position="403"/>
    </location>
</feature>
<gene>
    <name evidence="9" type="ORF">TL16_g10844</name>
</gene>
<sequence>MGTQYGSAPSGTTSLPMAEPPAIETDSLNSPSCTGPFKHRSTSLSPTYELCLFLAGKLKCKSLPMTPQEHRETALDWSLYANIVILITKIFAFLISGSLSVLAALVDSVLDILSQVILYWAEKRSKTSSAALYPAGASRFEPIGVVICASLMGIGSLSLIKESMQQLVKYASISDSPVLTGGTTSSYSLIAVIIVKGFLFVYCKAVAALLRSAKDGESTTIVEAMYQDHFNDGLSNGIALIAIFCAFIHPSLWWFDPAGAILISLYIMKSWWDTGVEEVEKLVGKAADQTFIDELIEIGEAHHPEMSIDICRCYHFGPKFLVEMECVMPQNMQLKDTHDIGMDLQYKLENQPEVERAFVHIDYSKRAYDEHSSSKKYKTYQKQMAVDRATSPASNTSDGFEKV</sequence>
<accession>A0A9W7EQ39</accession>
<keyword evidence="3 7" id="KW-0812">Transmembrane</keyword>
<feature type="transmembrane region" description="Helical" evidence="7">
    <location>
        <begin position="234"/>
        <end position="255"/>
    </location>
</feature>
<dbReference type="InterPro" id="IPR036837">
    <property type="entry name" value="Cation_efflux_CTD_sf"/>
</dbReference>
<evidence type="ECO:0000256" key="2">
    <source>
        <dbReference type="ARBA" id="ARBA00022448"/>
    </source>
</evidence>
<dbReference type="GO" id="GO:0008324">
    <property type="term" value="F:monoatomic cation transmembrane transporter activity"/>
    <property type="evidence" value="ECO:0007669"/>
    <property type="project" value="InterPro"/>
</dbReference>
<proteinExistence type="predicted"/>
<dbReference type="Gene3D" id="3.30.70.1350">
    <property type="entry name" value="Cation efflux protein, cytoplasmic domain"/>
    <property type="match status" value="1"/>
</dbReference>